<keyword evidence="3" id="KW-1185">Reference proteome</keyword>
<dbReference type="Proteomes" id="UP000326757">
    <property type="component" value="Unassembled WGS sequence"/>
</dbReference>
<evidence type="ECO:0000256" key="1">
    <source>
        <dbReference type="SAM" id="MobiDB-lite"/>
    </source>
</evidence>
<feature type="compositionally biased region" description="Polar residues" evidence="1">
    <location>
        <begin position="109"/>
        <end position="123"/>
    </location>
</feature>
<comment type="caution">
    <text evidence="2">The sequence shown here is derived from an EMBL/GenBank/DDBJ whole genome shotgun (WGS) entry which is preliminary data.</text>
</comment>
<evidence type="ECO:0000313" key="2">
    <source>
        <dbReference type="EMBL" id="KAB8298089.1"/>
    </source>
</evidence>
<sequence>MRLKIENIVHSSCAFCSRVNPYLAKSHSSTHAMILHSLLLHTTRAPNCPLHPALQSPHRPKNPCSHLTPLVCHGNISGEKLVHNQMQNQMHLCVAHRAIASGKYKSQDSEQIFSTPQGEKSKG</sequence>
<dbReference type="EMBL" id="VIGI01000007">
    <property type="protein sequence ID" value="KAB8298089.1"/>
    <property type="molecule type" value="Genomic_DNA"/>
</dbReference>
<proteinExistence type="predicted"/>
<dbReference type="AlphaFoldDB" id="A0A5N6K689"/>
<gene>
    <name evidence="2" type="ORF">EYC80_001851</name>
</gene>
<organism evidence="2 3">
    <name type="scientific">Monilinia laxa</name>
    <name type="common">Brown rot fungus</name>
    <name type="synonym">Sclerotinia laxa</name>
    <dbReference type="NCBI Taxonomy" id="61186"/>
    <lineage>
        <taxon>Eukaryota</taxon>
        <taxon>Fungi</taxon>
        <taxon>Dikarya</taxon>
        <taxon>Ascomycota</taxon>
        <taxon>Pezizomycotina</taxon>
        <taxon>Leotiomycetes</taxon>
        <taxon>Helotiales</taxon>
        <taxon>Sclerotiniaceae</taxon>
        <taxon>Monilinia</taxon>
    </lineage>
</organism>
<feature type="region of interest" description="Disordered" evidence="1">
    <location>
        <begin position="103"/>
        <end position="123"/>
    </location>
</feature>
<reference evidence="2 3" key="1">
    <citation type="submission" date="2019-06" db="EMBL/GenBank/DDBJ databases">
        <title>Genome Sequence of the Brown Rot Fungal Pathogen Monilinia laxa.</title>
        <authorList>
            <person name="De Miccolis Angelini R.M."/>
            <person name="Landi L."/>
            <person name="Abate D."/>
            <person name="Pollastro S."/>
            <person name="Romanazzi G."/>
            <person name="Faretra F."/>
        </authorList>
    </citation>
    <scope>NUCLEOTIDE SEQUENCE [LARGE SCALE GENOMIC DNA]</scope>
    <source>
        <strain evidence="2 3">Mlax316</strain>
    </source>
</reference>
<protein>
    <submittedName>
        <fullName evidence="2">Uncharacterized protein</fullName>
    </submittedName>
</protein>
<accession>A0A5N6K689</accession>
<name>A0A5N6K689_MONLA</name>
<evidence type="ECO:0000313" key="3">
    <source>
        <dbReference type="Proteomes" id="UP000326757"/>
    </source>
</evidence>